<dbReference type="EMBL" id="JH816884">
    <property type="protein sequence ID" value="EKC25180.1"/>
    <property type="molecule type" value="Genomic_DNA"/>
</dbReference>
<evidence type="ECO:0000313" key="1">
    <source>
        <dbReference type="EMBL" id="EKC25180.1"/>
    </source>
</evidence>
<organism evidence="1">
    <name type="scientific">Magallana gigas</name>
    <name type="common">Pacific oyster</name>
    <name type="synonym">Crassostrea gigas</name>
    <dbReference type="NCBI Taxonomy" id="29159"/>
    <lineage>
        <taxon>Eukaryota</taxon>
        <taxon>Metazoa</taxon>
        <taxon>Spiralia</taxon>
        <taxon>Lophotrochozoa</taxon>
        <taxon>Mollusca</taxon>
        <taxon>Bivalvia</taxon>
        <taxon>Autobranchia</taxon>
        <taxon>Pteriomorphia</taxon>
        <taxon>Ostreida</taxon>
        <taxon>Ostreoidea</taxon>
        <taxon>Ostreidae</taxon>
        <taxon>Magallana</taxon>
    </lineage>
</organism>
<sequence length="244" mass="28109">MIQCIFLIPVLSFSSRHIDEHITAVPFFQASKCPCGPGYIILSKFRSIKRCLRRLPHYRVFTECLWDYTPCTDDGLSPASMIPIVTVCDRSASTFRFVASGMRGNESKTIKITFHGKRVSELDLRQHKLLDRKVSTLLFDDAGFDGLKLHMVNRVYSIDRGRIEVWVDNDVDVINIVDHSPIGFKMYKLSVNETDEGERYIDYVRDVNSKRFKALWLNRDNYSQIIRNFIPNQSKYGGEAGDVN</sequence>
<dbReference type="InParanoid" id="K1Q8H9"/>
<protein>
    <submittedName>
        <fullName evidence="1">Uncharacterized protein</fullName>
    </submittedName>
</protein>
<reference evidence="1" key="1">
    <citation type="journal article" date="2012" name="Nature">
        <title>The oyster genome reveals stress adaptation and complexity of shell formation.</title>
        <authorList>
            <person name="Zhang G."/>
            <person name="Fang X."/>
            <person name="Guo X."/>
            <person name="Li L."/>
            <person name="Luo R."/>
            <person name="Xu F."/>
            <person name="Yang P."/>
            <person name="Zhang L."/>
            <person name="Wang X."/>
            <person name="Qi H."/>
            <person name="Xiong Z."/>
            <person name="Que H."/>
            <person name="Xie Y."/>
            <person name="Holland P.W."/>
            <person name="Paps J."/>
            <person name="Zhu Y."/>
            <person name="Wu F."/>
            <person name="Chen Y."/>
            <person name="Wang J."/>
            <person name="Peng C."/>
            <person name="Meng J."/>
            <person name="Yang L."/>
            <person name="Liu J."/>
            <person name="Wen B."/>
            <person name="Zhang N."/>
            <person name="Huang Z."/>
            <person name="Zhu Q."/>
            <person name="Feng Y."/>
            <person name="Mount A."/>
            <person name="Hedgecock D."/>
            <person name="Xu Z."/>
            <person name="Liu Y."/>
            <person name="Domazet-Loso T."/>
            <person name="Du Y."/>
            <person name="Sun X."/>
            <person name="Zhang S."/>
            <person name="Liu B."/>
            <person name="Cheng P."/>
            <person name="Jiang X."/>
            <person name="Li J."/>
            <person name="Fan D."/>
            <person name="Wang W."/>
            <person name="Fu W."/>
            <person name="Wang T."/>
            <person name="Wang B."/>
            <person name="Zhang J."/>
            <person name="Peng Z."/>
            <person name="Li Y."/>
            <person name="Li N."/>
            <person name="Wang J."/>
            <person name="Chen M."/>
            <person name="He Y."/>
            <person name="Tan F."/>
            <person name="Song X."/>
            <person name="Zheng Q."/>
            <person name="Huang R."/>
            <person name="Yang H."/>
            <person name="Du X."/>
            <person name="Chen L."/>
            <person name="Yang M."/>
            <person name="Gaffney P.M."/>
            <person name="Wang S."/>
            <person name="Luo L."/>
            <person name="She Z."/>
            <person name="Ming Y."/>
            <person name="Huang W."/>
            <person name="Zhang S."/>
            <person name="Huang B."/>
            <person name="Zhang Y."/>
            <person name="Qu T."/>
            <person name="Ni P."/>
            <person name="Miao G."/>
            <person name="Wang J."/>
            <person name="Wang Q."/>
            <person name="Steinberg C.E."/>
            <person name="Wang H."/>
            <person name="Li N."/>
            <person name="Qian L."/>
            <person name="Zhang G."/>
            <person name="Li Y."/>
            <person name="Yang H."/>
            <person name="Liu X."/>
            <person name="Wang J."/>
            <person name="Yin Y."/>
            <person name="Wang J."/>
        </authorList>
    </citation>
    <scope>NUCLEOTIDE SEQUENCE [LARGE SCALE GENOMIC DNA]</scope>
    <source>
        <strain evidence="1">05x7-T-G4-1.051#20</strain>
    </source>
</reference>
<dbReference type="HOGENOM" id="CLU_1138964_0_0_1"/>
<accession>K1Q8H9</accession>
<proteinExistence type="predicted"/>
<name>K1Q8H9_MAGGI</name>
<gene>
    <name evidence="1" type="ORF">CGI_10010524</name>
</gene>
<dbReference type="AlphaFoldDB" id="K1Q8H9"/>